<evidence type="ECO:0000256" key="6">
    <source>
        <dbReference type="ARBA" id="ARBA00048718"/>
    </source>
</evidence>
<feature type="compositionally biased region" description="Low complexity" evidence="7">
    <location>
        <begin position="274"/>
        <end position="290"/>
    </location>
</feature>
<dbReference type="GeneID" id="17350455"/>
<reference evidence="9 10" key="1">
    <citation type="journal article" date="2010" name="Plant Cell">
        <title>The Chlorella variabilis NC64A genome reveals adaptation to photosymbiosis, coevolution with viruses, and cryptic sex.</title>
        <authorList>
            <person name="Blanc G."/>
            <person name="Duncan G."/>
            <person name="Agarkova I."/>
            <person name="Borodovsky M."/>
            <person name="Gurnon J."/>
            <person name="Kuo A."/>
            <person name="Lindquist E."/>
            <person name="Lucas S."/>
            <person name="Pangilinan J."/>
            <person name="Polle J."/>
            <person name="Salamov A."/>
            <person name="Terry A."/>
            <person name="Yamada T."/>
            <person name="Dunigan D.D."/>
            <person name="Grigoriev I.V."/>
            <person name="Claverie J.M."/>
            <person name="Van Etten J.L."/>
        </authorList>
    </citation>
    <scope>NUCLEOTIDE SEQUENCE [LARGE SCALE GENOMIC DNA]</scope>
    <source>
        <strain evidence="9 10">NC64A</strain>
    </source>
</reference>
<sequence>MPPGEGGTALEYGHQSVSQSQTTDAPGRLKKRDCERCERPKSVCLCSCLPDEPLELAGKVIVLQHPFEQKKRLATVPVLQKCVAGVEVLRSRSYRPAHPPHEPLRAALQGAAEGRYPLLVLFPGAGARDVRDVGAELRGDGAAGASGAPQPASAHQAAQKDAPRQRQQQQQGTQEQQQEEGQEREQEQGTQPLQQQQQGRRQQQQELGGQPAPKQAFLAGDKDPLYVMLVIDGTWKQAKEMFKAVLPLVLQPGGPGVRVQLPAPSRDPQHQRQRQQPEASGAAAAEDAASAEASVDAGAAAAAAGSAASSGAAGLPPEAAADGPLLIRVEPMEGCLTTCEAAARALGCLEPRGGAVREAILRPLAQLARYQARGGGGAQWDPSMAARLAAASAGYTRSRNRMGMGRQGILEAIP</sequence>
<feature type="region of interest" description="Disordered" evidence="7">
    <location>
        <begin position="257"/>
        <end position="290"/>
    </location>
</feature>
<evidence type="ECO:0000256" key="5">
    <source>
        <dbReference type="ARBA" id="ARBA00034489"/>
    </source>
</evidence>
<dbReference type="GO" id="GO:0016432">
    <property type="term" value="F:tRNA-uridine aminocarboxypropyltransferase activity"/>
    <property type="evidence" value="ECO:0007669"/>
    <property type="project" value="UniProtKB-EC"/>
</dbReference>
<dbReference type="PANTHER" id="PTHR21392:SF0">
    <property type="entry name" value="TRNA-URIDINE AMINOCARBOXYPROPYLTRANSFERASE 2"/>
    <property type="match status" value="1"/>
</dbReference>
<feature type="compositionally biased region" description="Low complexity" evidence="7">
    <location>
        <begin position="143"/>
        <end position="176"/>
    </location>
</feature>
<evidence type="ECO:0000256" key="2">
    <source>
        <dbReference type="ARBA" id="ARBA00022679"/>
    </source>
</evidence>
<dbReference type="OMA" id="CARARCE"/>
<dbReference type="Pfam" id="PF03942">
    <property type="entry name" value="DTW"/>
    <property type="match status" value="1"/>
</dbReference>
<feature type="compositionally biased region" description="Low complexity" evidence="7">
    <location>
        <begin position="188"/>
        <end position="211"/>
    </location>
</feature>
<dbReference type="InParanoid" id="E1ZT21"/>
<dbReference type="Proteomes" id="UP000008141">
    <property type="component" value="Unassembled WGS sequence"/>
</dbReference>
<keyword evidence="4" id="KW-0819">tRNA processing</keyword>
<evidence type="ECO:0000313" key="9">
    <source>
        <dbReference type="EMBL" id="EFN51003.1"/>
    </source>
</evidence>
<dbReference type="GO" id="GO:0008033">
    <property type="term" value="P:tRNA processing"/>
    <property type="evidence" value="ECO:0007669"/>
    <property type="project" value="UniProtKB-KW"/>
</dbReference>
<accession>E1ZT21</accession>
<evidence type="ECO:0000256" key="4">
    <source>
        <dbReference type="ARBA" id="ARBA00022694"/>
    </source>
</evidence>
<dbReference type="FunCoup" id="E1ZT21">
    <property type="interactions" value="853"/>
</dbReference>
<dbReference type="OrthoDB" id="514092at2759"/>
<keyword evidence="10" id="KW-1185">Reference proteome</keyword>
<name>E1ZT21_CHLVA</name>
<dbReference type="InterPro" id="IPR005636">
    <property type="entry name" value="DTW"/>
</dbReference>
<evidence type="ECO:0000313" key="10">
    <source>
        <dbReference type="Proteomes" id="UP000008141"/>
    </source>
</evidence>
<dbReference type="InterPro" id="IPR039262">
    <property type="entry name" value="DTWD2/TAPT"/>
</dbReference>
<feature type="domain" description="DTW" evidence="8">
    <location>
        <begin position="30"/>
        <end position="376"/>
    </location>
</feature>
<dbReference type="STRING" id="554065.E1ZT21"/>
<feature type="compositionally biased region" description="Polar residues" evidence="7">
    <location>
        <begin position="15"/>
        <end position="24"/>
    </location>
</feature>
<proteinExistence type="inferred from homology"/>
<dbReference type="SMART" id="SM01144">
    <property type="entry name" value="DTW"/>
    <property type="match status" value="1"/>
</dbReference>
<evidence type="ECO:0000256" key="1">
    <source>
        <dbReference type="ARBA" id="ARBA00012386"/>
    </source>
</evidence>
<organism evidence="10">
    <name type="scientific">Chlorella variabilis</name>
    <name type="common">Green alga</name>
    <dbReference type="NCBI Taxonomy" id="554065"/>
    <lineage>
        <taxon>Eukaryota</taxon>
        <taxon>Viridiplantae</taxon>
        <taxon>Chlorophyta</taxon>
        <taxon>core chlorophytes</taxon>
        <taxon>Trebouxiophyceae</taxon>
        <taxon>Chlorellales</taxon>
        <taxon>Chlorellaceae</taxon>
        <taxon>Chlorella clade</taxon>
        <taxon>Chlorella</taxon>
    </lineage>
</organism>
<comment type="catalytic activity">
    <reaction evidence="6">
        <text>a uridine in tRNA + S-adenosyl-L-methionine = a 3-[(3S)-3-amino-3-carboxypropyl]uridine in tRNA + S-methyl-5'-thioadenosine + H(+)</text>
        <dbReference type="Rhea" id="RHEA:62432"/>
        <dbReference type="Rhea" id="RHEA-COMP:13339"/>
        <dbReference type="Rhea" id="RHEA-COMP:16092"/>
        <dbReference type="ChEBI" id="CHEBI:15378"/>
        <dbReference type="ChEBI" id="CHEBI:17509"/>
        <dbReference type="ChEBI" id="CHEBI:59789"/>
        <dbReference type="ChEBI" id="CHEBI:65315"/>
        <dbReference type="ChEBI" id="CHEBI:82930"/>
        <dbReference type="EC" id="2.5.1.25"/>
    </reaction>
</comment>
<dbReference type="EMBL" id="GL433869">
    <property type="protein sequence ID" value="EFN51003.1"/>
    <property type="molecule type" value="Genomic_DNA"/>
</dbReference>
<protein>
    <recommendedName>
        <fullName evidence="1">tRNA-uridine aminocarboxypropyltransferase</fullName>
        <ecNumber evidence="1">2.5.1.25</ecNumber>
    </recommendedName>
</protein>
<keyword evidence="3" id="KW-0949">S-adenosyl-L-methionine</keyword>
<dbReference type="EC" id="2.5.1.25" evidence="1"/>
<dbReference type="RefSeq" id="XP_005843105.1">
    <property type="nucleotide sequence ID" value="XM_005843043.1"/>
</dbReference>
<dbReference type="KEGG" id="cvr:CHLNCDRAFT_141530"/>
<gene>
    <name evidence="9" type="ORF">CHLNCDRAFT_141530</name>
</gene>
<feature type="region of interest" description="Disordered" evidence="7">
    <location>
        <begin position="138"/>
        <end position="217"/>
    </location>
</feature>
<evidence type="ECO:0000256" key="7">
    <source>
        <dbReference type="SAM" id="MobiDB-lite"/>
    </source>
</evidence>
<keyword evidence="2" id="KW-0808">Transferase</keyword>
<dbReference type="eggNOG" id="KOG4382">
    <property type="taxonomic scope" value="Eukaryota"/>
</dbReference>
<evidence type="ECO:0000259" key="8">
    <source>
        <dbReference type="SMART" id="SM01144"/>
    </source>
</evidence>
<comment type="similarity">
    <text evidence="5">Belongs to the TDD superfamily. DTWD2 family.</text>
</comment>
<evidence type="ECO:0000256" key="3">
    <source>
        <dbReference type="ARBA" id="ARBA00022691"/>
    </source>
</evidence>
<dbReference type="PANTHER" id="PTHR21392">
    <property type="entry name" value="TRNA-URIDINE AMINOCARBOXYPROPYLTRANSFERASE 2"/>
    <property type="match status" value="1"/>
</dbReference>
<feature type="region of interest" description="Disordered" evidence="7">
    <location>
        <begin position="1"/>
        <end position="30"/>
    </location>
</feature>
<dbReference type="AlphaFoldDB" id="E1ZT21"/>